<gene>
    <name evidence="2" type="ORF">MACJ_002421</name>
</gene>
<dbReference type="Proteomes" id="UP000244803">
    <property type="component" value="Chromosome 3"/>
</dbReference>
<keyword evidence="1" id="KW-0812">Transmembrane</keyword>
<evidence type="ECO:0000256" key="1">
    <source>
        <dbReference type="SAM" id="Phobius"/>
    </source>
</evidence>
<dbReference type="EMBL" id="CP056066">
    <property type="protein sequence ID" value="UKJ89173.2"/>
    <property type="molecule type" value="Genomic_DNA"/>
</dbReference>
<protein>
    <submittedName>
        <fullName evidence="2">Uncharacterized protein</fullName>
    </submittedName>
</protein>
<accession>A0A976M684</accession>
<name>A0A976M684_THEOR</name>
<keyword evidence="1" id="KW-1133">Transmembrane helix</keyword>
<keyword evidence="1" id="KW-0472">Membrane</keyword>
<dbReference type="AlphaFoldDB" id="A0A976M684"/>
<evidence type="ECO:0000313" key="3">
    <source>
        <dbReference type="Proteomes" id="UP000244803"/>
    </source>
</evidence>
<evidence type="ECO:0000313" key="2">
    <source>
        <dbReference type="EMBL" id="UKJ89173.2"/>
    </source>
</evidence>
<proteinExistence type="predicted"/>
<reference evidence="2" key="1">
    <citation type="submission" date="2022-07" db="EMBL/GenBank/DDBJ databases">
        <title>Evaluation of T. orientalis genome assembly methods using nanopore sequencing and analysis of variation between genomes.</title>
        <authorList>
            <person name="Yam J."/>
            <person name="Micallef M.L."/>
            <person name="Liu M."/>
            <person name="Djordjevic S.P."/>
            <person name="Bogema D.R."/>
            <person name="Jenkins C."/>
        </authorList>
    </citation>
    <scope>NUCLEOTIDE SEQUENCE</scope>
    <source>
        <strain evidence="2">Fish Creek</strain>
    </source>
</reference>
<sequence>MAYIDFFDKDEKHVSGETTISPSREKYLENFQKVTYNITYSKPFDLPFWTGAPRGEFLKNNLDEKLQLENDKRNKLKFVTEKGKSQNYFIIDDNTSVRGFIRYEHKAKDDEKYEEHRVSTERLLSKEELSDKTIINKLFDSINGSMFYFINVYYNINKNVTLLIEFVSESTKIHFERKDDEGYYWEKKSLSYNHEIDTNPNLRNIETQIENSVSYDLERDGGNYMKGKIIVSSETKGTNKYTVYKHSIDTNELLKVKKMCIVYYTREIKVVKNDKIQDQEKLENLNNQIFKEIKTFSLNNSLKEHLLIKLNKNNGCNYYFRRFNKNGTEWRQVSTEDLENLGIQANHQKIDQLLSETNKSSDINVLLEHIRFEINSICILLDHKSEYTKSMVQEVVGTHSKEKYAPPIDIETSTVSVKDDTDLNGKCLKTRGYRVYKHSLNYAASKGVVKAVNNDLYLRFYVDKSQIKLYKNQNANGQQTYVKYQNNKNELYVYFDGEKSKRVLLLCYNGKAYKAKNQDSYKTKWIPITNIKACVCQGANESYEINRNLIRELDNSKLPNVFHLYDKSGYANDYKYSELFHSYLRNQPESAKASDIEVYKEKDGKKLILKPSGEYLSKAAKISEVYFNKYNESNSPLILLISFQDATERLYYSLSQFEDDLVNQFKSIDQLTRLEEAKFLDALISENDKSKDFLTFNIEETYNNDLGATNKYNSNNIQIAEDSNSVPSLLGKGFKRYKHTPVRQSYTKKACVMYKNNVLLHWNDNQSKSGAINDFQGQVLKSVTVYFSNKTDKVPLLVGFEINKARDKKSYDSYEWIKIVSGTCPCQLNGQNKELLGSLINAVLFLNKVQLEEKENEGTYVVHKFNGKEIKVKIESSVDLPLNSCYKKLIHHPNESGYRLGEIIHTRDANKLTYSSQAPLLSVGVYYNKYDNSYEEPLLIELELSKDIPKTGTLKEFYKYCFDATGTLRWKIERDNNLVTSNISRYLDNIRFGFKKFVKVEIQHNKHISSYQLQVKQSKGPGTFTELNGDSNINVTQESCEKLKEAKYTCFKHQLTSLKGSTQHHIGGLKITIPKQLPIESSPESVSDQEVSLYKIKEDKEYEVLQKIKGQKKEKNKEEEKDTDQNYLYKEVQPYLNPYEPIGYSSCMGDFYVYFYCINGENKGPIIDPRPGLVCFFNRAYRPLKLPEKKNNGKYNYDLDDYNKWISVEDIKKCGCGEQEKLIAILNEVYDIETPNIALIAGSSAGSIAGIASIGGIGFMIFKKVSSVAVTTATAATVSM</sequence>
<feature type="transmembrane region" description="Helical" evidence="1">
    <location>
        <begin position="1237"/>
        <end position="1262"/>
    </location>
</feature>
<organism evidence="2 3">
    <name type="scientific">Theileria orientalis</name>
    <dbReference type="NCBI Taxonomy" id="68886"/>
    <lineage>
        <taxon>Eukaryota</taxon>
        <taxon>Sar</taxon>
        <taxon>Alveolata</taxon>
        <taxon>Apicomplexa</taxon>
        <taxon>Aconoidasida</taxon>
        <taxon>Piroplasmida</taxon>
        <taxon>Theileriidae</taxon>
        <taxon>Theileria</taxon>
    </lineage>
</organism>